<evidence type="ECO:0000256" key="3">
    <source>
        <dbReference type="ARBA" id="ARBA00022801"/>
    </source>
</evidence>
<evidence type="ECO:0000256" key="6">
    <source>
        <dbReference type="ARBA" id="ARBA00023125"/>
    </source>
</evidence>
<dbReference type="InterPro" id="IPR047112">
    <property type="entry name" value="RecG/Mfd"/>
</dbReference>
<feature type="region of interest" description="Disordered" evidence="9">
    <location>
        <begin position="1"/>
        <end position="21"/>
    </location>
</feature>
<dbReference type="EMBL" id="WMBE01000002">
    <property type="protein sequence ID" value="MDG0866837.1"/>
    <property type="molecule type" value="Genomic_DNA"/>
</dbReference>
<dbReference type="GO" id="GO:0005524">
    <property type="term" value="F:ATP binding"/>
    <property type="evidence" value="ECO:0007669"/>
    <property type="project" value="UniProtKB-KW"/>
</dbReference>
<dbReference type="CDD" id="cd04488">
    <property type="entry name" value="RecG_wedge_OBF"/>
    <property type="match status" value="1"/>
</dbReference>
<dbReference type="RefSeq" id="WP_342824604.1">
    <property type="nucleotide sequence ID" value="NZ_CP046146.1"/>
</dbReference>
<dbReference type="PANTHER" id="PTHR47964:SF1">
    <property type="entry name" value="ATP-DEPENDENT DNA HELICASE HOMOLOG RECG, CHLOROPLASTIC"/>
    <property type="match status" value="1"/>
</dbReference>
<dbReference type="Pfam" id="PF00270">
    <property type="entry name" value="DEAD"/>
    <property type="match status" value="1"/>
</dbReference>
<keyword evidence="4 13" id="KW-0347">Helicase</keyword>
<dbReference type="PANTHER" id="PTHR47964">
    <property type="entry name" value="ATP-DEPENDENT DNA HELICASE HOMOLOG RECG, CHLOROPLASTIC"/>
    <property type="match status" value="1"/>
</dbReference>
<dbReference type="InterPro" id="IPR011545">
    <property type="entry name" value="DEAD/DEAH_box_helicase_dom"/>
</dbReference>
<evidence type="ECO:0000256" key="9">
    <source>
        <dbReference type="SAM" id="MobiDB-lite"/>
    </source>
</evidence>
<accession>A0AAJ6CSF5</accession>
<dbReference type="SUPFAM" id="SSF50249">
    <property type="entry name" value="Nucleic acid-binding proteins"/>
    <property type="match status" value="1"/>
</dbReference>
<dbReference type="NCBIfam" id="NF008165">
    <property type="entry name" value="PRK10917.1-3"/>
    <property type="match status" value="1"/>
</dbReference>
<evidence type="ECO:0000259" key="11">
    <source>
        <dbReference type="PROSITE" id="PS51194"/>
    </source>
</evidence>
<keyword evidence="3" id="KW-0378">Hydrolase</keyword>
<dbReference type="InterPro" id="IPR027417">
    <property type="entry name" value="P-loop_NTPase"/>
</dbReference>
<keyword evidence="2" id="KW-0227">DNA damage</keyword>
<evidence type="ECO:0000256" key="4">
    <source>
        <dbReference type="ARBA" id="ARBA00022806"/>
    </source>
</evidence>
<dbReference type="GO" id="GO:0016787">
    <property type="term" value="F:hydrolase activity"/>
    <property type="evidence" value="ECO:0007669"/>
    <property type="project" value="UniProtKB-KW"/>
</dbReference>
<dbReference type="Proteomes" id="UP001321249">
    <property type="component" value="Unassembled WGS sequence"/>
</dbReference>
<dbReference type="Pfam" id="PF00271">
    <property type="entry name" value="Helicase_C"/>
    <property type="match status" value="1"/>
</dbReference>
<keyword evidence="7" id="KW-0234">DNA repair</keyword>
<dbReference type="GO" id="GO:0003678">
    <property type="term" value="F:DNA helicase activity"/>
    <property type="evidence" value="ECO:0007669"/>
    <property type="project" value="TreeGrafter"/>
</dbReference>
<dbReference type="PROSITE" id="PS51192">
    <property type="entry name" value="HELICASE_ATP_BIND_1"/>
    <property type="match status" value="1"/>
</dbReference>
<dbReference type="InterPro" id="IPR045562">
    <property type="entry name" value="RecG_dom3_C"/>
</dbReference>
<dbReference type="InterPro" id="IPR012340">
    <property type="entry name" value="NA-bd_OB-fold"/>
</dbReference>
<keyword evidence="6" id="KW-0238">DNA-binding</keyword>
<reference evidence="14" key="3">
    <citation type="submission" date="2023-06" db="EMBL/GenBank/DDBJ databases">
        <title>Pangenomics reveal diversification of enzyme families and niche specialization in globally abundant SAR202 bacteria.</title>
        <authorList>
            <person name="Saw J.H.W."/>
        </authorList>
    </citation>
    <scope>NUCLEOTIDE SEQUENCE [LARGE SCALE GENOMIC DNA]</scope>
    <source>
        <strain evidence="14">JH1073</strain>
    </source>
</reference>
<evidence type="ECO:0000256" key="8">
    <source>
        <dbReference type="ARBA" id="ARBA00049819"/>
    </source>
</evidence>
<reference evidence="13" key="2">
    <citation type="journal article" date="2023" name="Nat. Commun.">
        <title>Cultivation of marine bacteria of the SAR202 clade.</title>
        <authorList>
            <person name="Lim Y."/>
            <person name="Seo J.H."/>
            <person name="Giovannoni S.J."/>
            <person name="Kang I."/>
            <person name="Cho J.C."/>
        </authorList>
    </citation>
    <scope>NUCLEOTIDE SEQUENCE</scope>
    <source>
        <strain evidence="13">JH1073</strain>
    </source>
</reference>
<feature type="region of interest" description="Disordered" evidence="9">
    <location>
        <begin position="95"/>
        <end position="125"/>
    </location>
</feature>
<evidence type="ECO:0000259" key="10">
    <source>
        <dbReference type="PROSITE" id="PS51192"/>
    </source>
</evidence>
<dbReference type="Gene3D" id="3.40.50.300">
    <property type="entry name" value="P-loop containing nucleotide triphosphate hydrolases"/>
    <property type="match status" value="2"/>
</dbReference>
<evidence type="ECO:0000256" key="7">
    <source>
        <dbReference type="ARBA" id="ARBA00023204"/>
    </source>
</evidence>
<dbReference type="EMBL" id="CP046147">
    <property type="protein sequence ID" value="WFG38257.1"/>
    <property type="molecule type" value="Genomic_DNA"/>
</dbReference>
<dbReference type="NCBIfam" id="NF008168">
    <property type="entry name" value="PRK10917.2-2"/>
    <property type="match status" value="1"/>
</dbReference>
<evidence type="ECO:0000256" key="1">
    <source>
        <dbReference type="ARBA" id="ARBA00022741"/>
    </source>
</evidence>
<evidence type="ECO:0000313" key="12">
    <source>
        <dbReference type="EMBL" id="MDG0866837.1"/>
    </source>
</evidence>
<dbReference type="GO" id="GO:0006281">
    <property type="term" value="P:DNA repair"/>
    <property type="evidence" value="ECO:0007669"/>
    <property type="project" value="UniProtKB-KW"/>
</dbReference>
<proteinExistence type="predicted"/>
<dbReference type="SUPFAM" id="SSF52540">
    <property type="entry name" value="P-loop containing nucleoside triphosphate hydrolases"/>
    <property type="match status" value="2"/>
</dbReference>
<protein>
    <recommendedName>
        <fullName evidence="8">Probable DNA 3'-5' helicase RecG</fullName>
    </recommendedName>
</protein>
<evidence type="ECO:0000256" key="2">
    <source>
        <dbReference type="ARBA" id="ARBA00022763"/>
    </source>
</evidence>
<dbReference type="Pfam" id="PF17191">
    <property type="entry name" value="RecG_wedge"/>
    <property type="match status" value="1"/>
</dbReference>
<reference evidence="14 15" key="1">
    <citation type="submission" date="2019-11" db="EMBL/GenBank/DDBJ databases">
        <authorList>
            <person name="Cho J.-C."/>
        </authorList>
    </citation>
    <scope>NUCLEOTIDE SEQUENCE [LARGE SCALE GENOMIC DNA]</scope>
    <source>
        <strain evidence="13 14">JH1073</strain>
        <strain evidence="12 15">JH702</strain>
    </source>
</reference>
<dbReference type="Pfam" id="PF19833">
    <property type="entry name" value="RecG_dom3_C"/>
    <property type="match status" value="1"/>
</dbReference>
<dbReference type="InterPro" id="IPR014001">
    <property type="entry name" value="Helicase_ATP-bd"/>
</dbReference>
<dbReference type="PROSITE" id="PS51194">
    <property type="entry name" value="HELICASE_CTER"/>
    <property type="match status" value="1"/>
</dbReference>
<sequence length="843" mass="93014">MNAGGREAARRSRYAPQNQGPDRAITALKNILELERSRDFTDRAVMGGLDKFIEQSAKILPWIRDIEPLRGTNYATLEPGQRHRWASSVMAKLRAESPAQVPRQAPPATKPAAKKTVKRSSPRTKYTLDTPLEELKFIHKATRPKLARLEVQNLRDMIRLFPNRHVDYSQVTKIGEVLFGEQMTVAGRVVRSESAKIGPPPGAAKILINDGTGVLEATFFRQAYLANRFKRGDIVAFSGEIGAFNNLAQMQNPEYDQLPPGAGSSTVNGEIQLTHAGNLLPVYPSTDGLVQRSIRTATRKSLDNGLPLLAEFLDGELKQRHSFTDLTTAVESMHYPDSSDQQFQARRRLAFDELFMYQLAALKKKSEWKHRRNGIVIDSEKAKPVISSFLDSLEFDLTSDQQNSLDGFIEDMSTGVPMGRLLQGEVGSGKTVIALSALLAVNTAGHQGALMAPTEVLAEQHFLSIANQLKSEPLPGEPKDAVRHATLPGSGNRRITMVLLIGSLQGSIKKRIQQMIADGEADLIIGTHALLQEQVAIPKLGLAVVDEQHRFGVEQRGALTQRDPRPHLIAMSATPIPRTLSLTVYGDLDITTLKILPEGRKPITTTLANNNVTENAGYELVRQQVAEGRQAFVVCPLIEPSEAVEAASALEEFERLSNGEFKDLRVGLLHGRMKLTEKQDVMEQVRKREIDVLVATPVIEVGVDIPNATVMMIMSANRFGLAQLHQLRGRVGRGEHASHCVLMSNKQGQIASERIDAVINHNDGFKLAEEDLRIRGPGDYMGTRQSGWDELKVATIDDVDLLQIARREASDLMEDGTLDALNANRPLAKELERVTSAHITEFS</sequence>
<evidence type="ECO:0000256" key="5">
    <source>
        <dbReference type="ARBA" id="ARBA00022840"/>
    </source>
</evidence>
<dbReference type="Proteomes" id="UP001219901">
    <property type="component" value="Chromosome"/>
</dbReference>
<dbReference type="InterPro" id="IPR033454">
    <property type="entry name" value="RecG_wedge"/>
</dbReference>
<feature type="compositionally biased region" description="Basic residues" evidence="9">
    <location>
        <begin position="112"/>
        <end position="122"/>
    </location>
</feature>
<evidence type="ECO:0000313" key="13">
    <source>
        <dbReference type="EMBL" id="WFG38257.1"/>
    </source>
</evidence>
<dbReference type="InterPro" id="IPR001650">
    <property type="entry name" value="Helicase_C-like"/>
</dbReference>
<keyword evidence="5" id="KW-0067">ATP-binding</keyword>
<keyword evidence="14" id="KW-1185">Reference proteome</keyword>
<name>A0AAJ6CSF5_9CHLR</name>
<dbReference type="SMART" id="SM00490">
    <property type="entry name" value="HELICc"/>
    <property type="match status" value="1"/>
</dbReference>
<dbReference type="Gene3D" id="2.40.50.140">
    <property type="entry name" value="Nucleic acid-binding proteins"/>
    <property type="match status" value="1"/>
</dbReference>
<dbReference type="AlphaFoldDB" id="A0AAJ6CSF5"/>
<feature type="domain" description="Helicase ATP-binding" evidence="10">
    <location>
        <begin position="411"/>
        <end position="593"/>
    </location>
</feature>
<evidence type="ECO:0000313" key="14">
    <source>
        <dbReference type="Proteomes" id="UP001219901"/>
    </source>
</evidence>
<feature type="domain" description="Helicase C-terminal" evidence="11">
    <location>
        <begin position="612"/>
        <end position="773"/>
    </location>
</feature>
<gene>
    <name evidence="13" type="primary">recG</name>
    <name evidence="12" type="ORF">GKO46_07075</name>
    <name evidence="13" type="ORF">GKO48_01080</name>
</gene>
<organism evidence="13 14">
    <name type="scientific">Candidatus Lucifugimonas marina</name>
    <dbReference type="NCBI Taxonomy" id="3038979"/>
    <lineage>
        <taxon>Bacteria</taxon>
        <taxon>Bacillati</taxon>
        <taxon>Chloroflexota</taxon>
        <taxon>Dehalococcoidia</taxon>
        <taxon>SAR202 cluster</taxon>
        <taxon>Candidatus Lucifugimonadales</taxon>
        <taxon>Candidatus Lucifugimonadaceae</taxon>
        <taxon>Candidatus Lucifugimonas</taxon>
    </lineage>
</organism>
<dbReference type="SMART" id="SM00487">
    <property type="entry name" value="DEXDc"/>
    <property type="match status" value="1"/>
</dbReference>
<evidence type="ECO:0000313" key="15">
    <source>
        <dbReference type="Proteomes" id="UP001321249"/>
    </source>
</evidence>
<keyword evidence="1" id="KW-0547">Nucleotide-binding</keyword>
<dbReference type="GO" id="GO:0003677">
    <property type="term" value="F:DNA binding"/>
    <property type="evidence" value="ECO:0007669"/>
    <property type="project" value="UniProtKB-KW"/>
</dbReference>